<gene>
    <name evidence="2" type="ORF">PAPYR_2491</name>
</gene>
<comment type="caution">
    <text evidence="2">The sequence shown here is derived from an EMBL/GenBank/DDBJ whole genome shotgun (WGS) entry which is preliminary data.</text>
</comment>
<feature type="transmembrane region" description="Helical" evidence="1">
    <location>
        <begin position="88"/>
        <end position="107"/>
    </location>
</feature>
<evidence type="ECO:0000313" key="3">
    <source>
        <dbReference type="Proteomes" id="UP001141327"/>
    </source>
</evidence>
<dbReference type="Proteomes" id="UP001141327">
    <property type="component" value="Unassembled WGS sequence"/>
</dbReference>
<keyword evidence="1" id="KW-0812">Transmembrane</keyword>
<keyword evidence="3" id="KW-1185">Reference proteome</keyword>
<keyword evidence="1" id="KW-1133">Transmembrane helix</keyword>
<sequence>MARFSWTRPNVPSRPVRLTSSIASLMTEIIMITGVIWTTVILAKRGSITFGFTILGLDLLFASVLMMLPEIFSPRALLMSMPSVRSWLGKGIIMTFIGTLALAFSAWPTTTAGSIAIVVGAAFIALHPLVDFTPTPLLLSSEDEFAQKMPSANVSLTTTVAPYPAPAPPSSSPTAAV</sequence>
<reference evidence="2" key="1">
    <citation type="journal article" date="2022" name="bioRxiv">
        <title>Genomics of Preaxostyla Flagellates Illuminates Evolutionary Transitions and the Path Towards Mitochondrial Loss.</title>
        <authorList>
            <person name="Novak L.V.F."/>
            <person name="Treitli S.C."/>
            <person name="Pyrih J."/>
            <person name="Halakuc P."/>
            <person name="Pipaliya S.V."/>
            <person name="Vacek V."/>
            <person name="Brzon O."/>
            <person name="Soukal P."/>
            <person name="Eme L."/>
            <person name="Dacks J.B."/>
            <person name="Karnkowska A."/>
            <person name="Elias M."/>
            <person name="Hampl V."/>
        </authorList>
    </citation>
    <scope>NUCLEOTIDE SEQUENCE</scope>
    <source>
        <strain evidence="2">RCP-MX</strain>
    </source>
</reference>
<keyword evidence="1" id="KW-0472">Membrane</keyword>
<feature type="transmembrane region" description="Helical" evidence="1">
    <location>
        <begin position="113"/>
        <end position="130"/>
    </location>
</feature>
<name>A0ABQ8UPE5_9EUKA</name>
<dbReference type="EMBL" id="JAPMOS010000009">
    <property type="protein sequence ID" value="KAJ4461049.1"/>
    <property type="molecule type" value="Genomic_DNA"/>
</dbReference>
<accession>A0ABQ8UPE5</accession>
<evidence type="ECO:0000313" key="2">
    <source>
        <dbReference type="EMBL" id="KAJ4461049.1"/>
    </source>
</evidence>
<feature type="transmembrane region" description="Helical" evidence="1">
    <location>
        <begin position="21"/>
        <end position="42"/>
    </location>
</feature>
<proteinExistence type="predicted"/>
<evidence type="ECO:0000256" key="1">
    <source>
        <dbReference type="SAM" id="Phobius"/>
    </source>
</evidence>
<organism evidence="2 3">
    <name type="scientific">Paratrimastix pyriformis</name>
    <dbReference type="NCBI Taxonomy" id="342808"/>
    <lineage>
        <taxon>Eukaryota</taxon>
        <taxon>Metamonada</taxon>
        <taxon>Preaxostyla</taxon>
        <taxon>Paratrimastigidae</taxon>
        <taxon>Paratrimastix</taxon>
    </lineage>
</organism>
<feature type="transmembrane region" description="Helical" evidence="1">
    <location>
        <begin position="48"/>
        <end position="68"/>
    </location>
</feature>
<protein>
    <submittedName>
        <fullName evidence="2">Uncharacterized protein</fullName>
    </submittedName>
</protein>